<protein>
    <submittedName>
        <fullName evidence="2">Putative secreted protein rhodnius neglectus</fullName>
    </submittedName>
</protein>
<feature type="chain" id="PRO_5020495416" evidence="1">
    <location>
        <begin position="20"/>
        <end position="192"/>
    </location>
</feature>
<feature type="signal peptide" evidence="1">
    <location>
        <begin position="1"/>
        <end position="19"/>
    </location>
</feature>
<evidence type="ECO:0000313" key="2">
    <source>
        <dbReference type="EMBL" id="MOY45939.1"/>
    </source>
</evidence>
<dbReference type="AlphaFoldDB" id="A0A4P6D969"/>
<dbReference type="EMBL" id="GHKJ01000909">
    <property type="protein sequence ID" value="MOY45939.1"/>
    <property type="molecule type" value="Transcribed_RNA"/>
</dbReference>
<name>A0A4P6D969_RHOPR</name>
<evidence type="ECO:0000256" key="1">
    <source>
        <dbReference type="SAM" id="SignalP"/>
    </source>
</evidence>
<keyword evidence="1" id="KW-0732">Signal</keyword>
<proteinExistence type="predicted"/>
<accession>A0A4P6D969</accession>
<organism evidence="2">
    <name type="scientific">Rhodnius prolixus</name>
    <name type="common">Triatomid bug</name>
    <dbReference type="NCBI Taxonomy" id="13249"/>
    <lineage>
        <taxon>Eukaryota</taxon>
        <taxon>Metazoa</taxon>
        <taxon>Ecdysozoa</taxon>
        <taxon>Arthropoda</taxon>
        <taxon>Hexapoda</taxon>
        <taxon>Insecta</taxon>
        <taxon>Pterygota</taxon>
        <taxon>Neoptera</taxon>
        <taxon>Paraneoptera</taxon>
        <taxon>Hemiptera</taxon>
        <taxon>Heteroptera</taxon>
        <taxon>Panheteroptera</taxon>
        <taxon>Cimicomorpha</taxon>
        <taxon>Reduviidae</taxon>
        <taxon>Triatominae</taxon>
        <taxon>Rhodnius</taxon>
    </lineage>
</organism>
<sequence>MKAFYAVGLLLLINAQVNSSPATLDDDTKDFHEQLDKTKKESIYESRELENPPAEHSKILKCYQQADIQMEQLRLDSINDLFNCDLFKELNETVPYAKQIPGMDPNFIYNLAKDLINCVSRDQITEALCITKANLAFSKNIESILPKFEDYEDAVQAFGKEVRAMFQHCAHRKDQEFKRQLKKIFKERDSCL</sequence>
<reference evidence="2" key="1">
    <citation type="submission" date="2019-04" db="EMBL/GenBank/DDBJ databases">
        <title>Analysis of the testis transcriptome of the Chagas disease vector Rhodnius prolixus.</title>
        <authorList>
            <person name="Cesar J."/>
            <person name="Ribeiro J.M."/>
            <person name="Pereira M.H."/>
            <person name="Araujo R.N."/>
            <person name="Gontijo N.F."/>
            <person name="Pessoa G."/>
            <person name="Sant'Anna M.V."/>
            <person name="Sorgine M.H."/>
            <person name="Majerowicz D."/>
            <person name="Carvalho A.B."/>
            <person name="Braz G."/>
            <person name="Mesquita R."/>
            <person name="Lagerblad P.O."/>
            <person name="Koerich L.B."/>
        </authorList>
    </citation>
    <scope>NUCLEOTIDE SEQUENCE</scope>
</reference>
<dbReference type="VEuPathDB" id="VectorBase:RPRC003867"/>